<dbReference type="Proteomes" id="UP001295423">
    <property type="component" value="Unassembled WGS sequence"/>
</dbReference>
<comment type="caution">
    <text evidence="1">The sequence shown here is derived from an EMBL/GenBank/DDBJ whole genome shotgun (WGS) entry which is preliminary data.</text>
</comment>
<protein>
    <submittedName>
        <fullName evidence="1">Uncharacterized protein</fullName>
    </submittedName>
</protein>
<evidence type="ECO:0000313" key="1">
    <source>
        <dbReference type="EMBL" id="CAJ1928130.1"/>
    </source>
</evidence>
<dbReference type="EMBL" id="CAKOGP040000036">
    <property type="protein sequence ID" value="CAJ1928130.1"/>
    <property type="molecule type" value="Genomic_DNA"/>
</dbReference>
<gene>
    <name evidence="1" type="ORF">CYCCA115_LOCUS1403</name>
</gene>
<sequence>MVVLSQEQPDLLVWTALFQTPNQVHFAPFFRKRTFVPDKHDLQSCGNILGYAGKCVLNKLCSKVEKIVVTSTLSNLQRMFHSHQAQDKGCQGQTEAERICAQELPTTAS</sequence>
<dbReference type="AlphaFoldDB" id="A0AAD2CD03"/>
<organism evidence="1 2">
    <name type="scientific">Cylindrotheca closterium</name>
    <dbReference type="NCBI Taxonomy" id="2856"/>
    <lineage>
        <taxon>Eukaryota</taxon>
        <taxon>Sar</taxon>
        <taxon>Stramenopiles</taxon>
        <taxon>Ochrophyta</taxon>
        <taxon>Bacillariophyta</taxon>
        <taxon>Bacillariophyceae</taxon>
        <taxon>Bacillariophycidae</taxon>
        <taxon>Bacillariales</taxon>
        <taxon>Bacillariaceae</taxon>
        <taxon>Cylindrotheca</taxon>
    </lineage>
</organism>
<accession>A0AAD2CD03</accession>
<keyword evidence="2" id="KW-1185">Reference proteome</keyword>
<evidence type="ECO:0000313" key="2">
    <source>
        <dbReference type="Proteomes" id="UP001295423"/>
    </source>
</evidence>
<proteinExistence type="predicted"/>
<name>A0AAD2CD03_9STRA</name>
<reference evidence="1" key="1">
    <citation type="submission" date="2023-08" db="EMBL/GenBank/DDBJ databases">
        <authorList>
            <person name="Audoor S."/>
            <person name="Bilcke G."/>
        </authorList>
    </citation>
    <scope>NUCLEOTIDE SEQUENCE</scope>
</reference>